<evidence type="ECO:0000313" key="1">
    <source>
        <dbReference type="EMBL" id="MFC3711614.1"/>
    </source>
</evidence>
<protein>
    <recommendedName>
        <fullName evidence="3">Lipoprotein</fullName>
    </recommendedName>
</protein>
<proteinExistence type="predicted"/>
<dbReference type="PROSITE" id="PS51257">
    <property type="entry name" value="PROKAR_LIPOPROTEIN"/>
    <property type="match status" value="1"/>
</dbReference>
<dbReference type="RefSeq" id="WP_380856909.1">
    <property type="nucleotide sequence ID" value="NZ_JBHRXV010000003.1"/>
</dbReference>
<name>A0ABV7XAC7_9SPHN</name>
<dbReference type="EMBL" id="JBHRXV010000003">
    <property type="protein sequence ID" value="MFC3711614.1"/>
    <property type="molecule type" value="Genomic_DNA"/>
</dbReference>
<reference evidence="2" key="1">
    <citation type="journal article" date="2019" name="Int. J. Syst. Evol. Microbiol.">
        <title>The Global Catalogue of Microorganisms (GCM) 10K type strain sequencing project: providing services to taxonomists for standard genome sequencing and annotation.</title>
        <authorList>
            <consortium name="The Broad Institute Genomics Platform"/>
            <consortium name="The Broad Institute Genome Sequencing Center for Infectious Disease"/>
            <person name="Wu L."/>
            <person name="Ma J."/>
        </authorList>
    </citation>
    <scope>NUCLEOTIDE SEQUENCE [LARGE SCALE GENOMIC DNA]</scope>
    <source>
        <strain evidence="2">KCTC 42644</strain>
    </source>
</reference>
<evidence type="ECO:0008006" key="3">
    <source>
        <dbReference type="Google" id="ProtNLM"/>
    </source>
</evidence>
<gene>
    <name evidence="1" type="ORF">ACFOMD_03465</name>
</gene>
<accession>A0ABV7XAC7</accession>
<dbReference type="Proteomes" id="UP001595615">
    <property type="component" value="Unassembled WGS sequence"/>
</dbReference>
<keyword evidence="2" id="KW-1185">Reference proteome</keyword>
<evidence type="ECO:0000313" key="2">
    <source>
        <dbReference type="Proteomes" id="UP001595615"/>
    </source>
</evidence>
<sequence>MIRGVALVGLLLAVAACDREEKPLPPERPNAQATTIKPQHHVLPEEVDFAGRWATSLDQCETGWWDFGGDEIRNAEGFGCSVMQDERTADTATLQMTCVGDGMPSMESWIIRLGEDSLTVSRPTAPTETLVRCPAY</sequence>
<comment type="caution">
    <text evidence="1">The sequence shown here is derived from an EMBL/GenBank/DDBJ whole genome shotgun (WGS) entry which is preliminary data.</text>
</comment>
<organism evidence="1 2">
    <name type="scientific">Sphingoaurantiacus capsulatus</name>
    <dbReference type="NCBI Taxonomy" id="1771310"/>
    <lineage>
        <taxon>Bacteria</taxon>
        <taxon>Pseudomonadati</taxon>
        <taxon>Pseudomonadota</taxon>
        <taxon>Alphaproteobacteria</taxon>
        <taxon>Sphingomonadales</taxon>
        <taxon>Sphingosinicellaceae</taxon>
        <taxon>Sphingoaurantiacus</taxon>
    </lineage>
</organism>